<name>A0A6A6K6C9_HEVBR</name>
<keyword evidence="2" id="KW-1185">Reference proteome</keyword>
<sequence length="433" mass="46776">MQGQDSTSNAFPGTFYLDNGSNGINLRQNENNVVPADASVYHGHPVMGWMSQSSSSMNNQTLVRFRDLLAEDGLPSNGMDQSTSRENPQSPVRFLDLLAEDGLLSNGIDESTSGVNTQTPVRFQDLLAEDSLMSSPVASPGTGQSLEERHSGPLIAPFRQSVDMSLGNGCFTNRLLPLQQASSSAFPQNLDLNAAFGSNSIDANLNTVTDLCPSTFKPGGSDVDKNLSASDSSNSSPLVISSGIAGYVVEENEDGEGRSPDDNHPNVRYSEQLDAGVAVALEATPVMHQTSSAAGGELGARAVASSYIHQALAMVGEAEQSQRNIHLRRRVNHQDFVPANFATWTARNSPPQLRGQPAVHSSLDFVPNTSSVTRIVHPTPPMQQPVHDSYSSETLQQGNAITRSRTVAVHFCFYCKQRRCNTFRRQLKEQSKK</sequence>
<dbReference type="EMBL" id="JAAGAX010000018">
    <property type="protein sequence ID" value="KAF2283738.1"/>
    <property type="molecule type" value="Genomic_DNA"/>
</dbReference>
<dbReference type="AlphaFoldDB" id="A0A6A6K6C9"/>
<protein>
    <submittedName>
        <fullName evidence="1">Uncharacterized protein</fullName>
    </submittedName>
</protein>
<gene>
    <name evidence="1" type="ORF">GH714_014674</name>
</gene>
<organism evidence="1 2">
    <name type="scientific">Hevea brasiliensis</name>
    <name type="common">Para rubber tree</name>
    <name type="synonym">Siphonia brasiliensis</name>
    <dbReference type="NCBI Taxonomy" id="3981"/>
    <lineage>
        <taxon>Eukaryota</taxon>
        <taxon>Viridiplantae</taxon>
        <taxon>Streptophyta</taxon>
        <taxon>Embryophyta</taxon>
        <taxon>Tracheophyta</taxon>
        <taxon>Spermatophyta</taxon>
        <taxon>Magnoliopsida</taxon>
        <taxon>eudicotyledons</taxon>
        <taxon>Gunneridae</taxon>
        <taxon>Pentapetalae</taxon>
        <taxon>rosids</taxon>
        <taxon>fabids</taxon>
        <taxon>Malpighiales</taxon>
        <taxon>Euphorbiaceae</taxon>
        <taxon>Crotonoideae</taxon>
        <taxon>Micrandreae</taxon>
        <taxon>Hevea</taxon>
    </lineage>
</organism>
<dbReference type="Proteomes" id="UP000467840">
    <property type="component" value="Chromosome 12"/>
</dbReference>
<accession>A0A6A6K6C9</accession>
<evidence type="ECO:0000313" key="2">
    <source>
        <dbReference type="Proteomes" id="UP000467840"/>
    </source>
</evidence>
<comment type="caution">
    <text evidence="1">The sequence shown here is derived from an EMBL/GenBank/DDBJ whole genome shotgun (WGS) entry which is preliminary data.</text>
</comment>
<evidence type="ECO:0000313" key="1">
    <source>
        <dbReference type="EMBL" id="KAF2283738.1"/>
    </source>
</evidence>
<reference evidence="1 2" key="1">
    <citation type="journal article" date="2020" name="Mol. Plant">
        <title>The Chromosome-Based Rubber Tree Genome Provides New Insights into Spurge Genome Evolution and Rubber Biosynthesis.</title>
        <authorList>
            <person name="Liu J."/>
            <person name="Shi C."/>
            <person name="Shi C.C."/>
            <person name="Li W."/>
            <person name="Zhang Q.J."/>
            <person name="Zhang Y."/>
            <person name="Li K."/>
            <person name="Lu H.F."/>
            <person name="Shi C."/>
            <person name="Zhu S.T."/>
            <person name="Xiao Z.Y."/>
            <person name="Nan H."/>
            <person name="Yue Y."/>
            <person name="Zhu X.G."/>
            <person name="Wu Y."/>
            <person name="Hong X.N."/>
            <person name="Fan G.Y."/>
            <person name="Tong Y."/>
            <person name="Zhang D."/>
            <person name="Mao C.L."/>
            <person name="Liu Y.L."/>
            <person name="Hao S.J."/>
            <person name="Liu W.Q."/>
            <person name="Lv M.Q."/>
            <person name="Zhang H.B."/>
            <person name="Liu Y."/>
            <person name="Hu-Tang G.R."/>
            <person name="Wang J.P."/>
            <person name="Wang J.H."/>
            <person name="Sun Y.H."/>
            <person name="Ni S.B."/>
            <person name="Chen W.B."/>
            <person name="Zhang X.C."/>
            <person name="Jiao Y.N."/>
            <person name="Eichler E.E."/>
            <person name="Li G.H."/>
            <person name="Liu X."/>
            <person name="Gao L.Z."/>
        </authorList>
    </citation>
    <scope>NUCLEOTIDE SEQUENCE [LARGE SCALE GENOMIC DNA]</scope>
    <source>
        <strain evidence="2">cv. GT1</strain>
        <tissue evidence="1">Leaf</tissue>
    </source>
</reference>
<proteinExistence type="predicted"/>